<name>A0A2N3I3U3_9BACT</name>
<evidence type="ECO:0008006" key="4">
    <source>
        <dbReference type="Google" id="ProtNLM"/>
    </source>
</evidence>
<sequence>MKSELSFFEQGFLVKTDIFVREKQIYYFMQIFKNSLLRHTFLFGTLVGGALIVAALVVYLKGLSVSFDPNLRSINLFLIVSGIFFGVKKYRDDELGGLISYGKALVAGILIIGFASMFYSIFLYILISYFDTSILQEAIVFLEKGLHEMGYQQKDIDLLMGIYNKITPGVFAFGQWFSKALSGLLFSLILAFFFRQNRNLLNKNSIDKFNESNNQ</sequence>
<keyword evidence="1" id="KW-0472">Membrane</keyword>
<feature type="transmembrane region" description="Helical" evidence="1">
    <location>
        <begin position="41"/>
        <end position="60"/>
    </location>
</feature>
<gene>
    <name evidence="2" type="ORF">BZG02_03850</name>
</gene>
<dbReference type="InterPro" id="IPR025250">
    <property type="entry name" value="DUF4199"/>
</dbReference>
<proteinExistence type="predicted"/>
<feature type="transmembrane region" description="Helical" evidence="1">
    <location>
        <begin position="102"/>
        <end position="127"/>
    </location>
</feature>
<comment type="caution">
    <text evidence="2">The sequence shown here is derived from an EMBL/GenBank/DDBJ whole genome shotgun (WGS) entry which is preliminary data.</text>
</comment>
<dbReference type="Proteomes" id="UP000233535">
    <property type="component" value="Unassembled WGS sequence"/>
</dbReference>
<dbReference type="OrthoDB" id="6384283at2"/>
<keyword evidence="1" id="KW-1133">Transmembrane helix</keyword>
<accession>A0A2N3I3U3</accession>
<evidence type="ECO:0000313" key="3">
    <source>
        <dbReference type="Proteomes" id="UP000233535"/>
    </source>
</evidence>
<protein>
    <recommendedName>
        <fullName evidence="4">DUF4199 domain-containing protein</fullName>
    </recommendedName>
</protein>
<feature type="transmembrane region" description="Helical" evidence="1">
    <location>
        <begin position="176"/>
        <end position="194"/>
    </location>
</feature>
<organism evidence="2 3">
    <name type="scientific">Labilibaculum filiforme</name>
    <dbReference type="NCBI Taxonomy" id="1940526"/>
    <lineage>
        <taxon>Bacteria</taxon>
        <taxon>Pseudomonadati</taxon>
        <taxon>Bacteroidota</taxon>
        <taxon>Bacteroidia</taxon>
        <taxon>Marinilabiliales</taxon>
        <taxon>Marinifilaceae</taxon>
        <taxon>Labilibaculum</taxon>
    </lineage>
</organism>
<keyword evidence="1" id="KW-0812">Transmembrane</keyword>
<keyword evidence="3" id="KW-1185">Reference proteome</keyword>
<evidence type="ECO:0000256" key="1">
    <source>
        <dbReference type="SAM" id="Phobius"/>
    </source>
</evidence>
<dbReference type="EMBL" id="MVDD01000002">
    <property type="protein sequence ID" value="PKQ64987.1"/>
    <property type="molecule type" value="Genomic_DNA"/>
</dbReference>
<dbReference type="AlphaFoldDB" id="A0A2N3I3U3"/>
<evidence type="ECO:0000313" key="2">
    <source>
        <dbReference type="EMBL" id="PKQ64987.1"/>
    </source>
</evidence>
<dbReference type="RefSeq" id="WP_101260091.1">
    <property type="nucleotide sequence ID" value="NZ_MVDD01000002.1"/>
</dbReference>
<reference evidence="2 3" key="1">
    <citation type="journal article" date="2017" name="Front. Microbiol.">
        <title>Labilibaculum manganireducens gen. nov., sp. nov. and Labilibaculum filiforme sp. nov., Novel Bacteroidetes Isolated from Subsurface Sediments of the Baltic Sea.</title>
        <authorList>
            <person name="Vandieken V."/>
            <person name="Marshall I.P."/>
            <person name="Niemann H."/>
            <person name="Engelen B."/>
            <person name="Cypionka H."/>
        </authorList>
    </citation>
    <scope>NUCLEOTIDE SEQUENCE [LARGE SCALE GENOMIC DNA]</scope>
    <source>
        <strain evidence="2 3">59.16B</strain>
    </source>
</reference>
<dbReference type="Pfam" id="PF13858">
    <property type="entry name" value="DUF4199"/>
    <property type="match status" value="1"/>
</dbReference>
<feature type="transmembrane region" description="Helical" evidence="1">
    <location>
        <begin position="72"/>
        <end position="90"/>
    </location>
</feature>